<comment type="cofactor">
    <cofactor evidence="1 5">
        <name>heme</name>
        <dbReference type="ChEBI" id="CHEBI:30413"/>
    </cofactor>
</comment>
<dbReference type="InParanoid" id="W3X4V4"/>
<keyword evidence="9" id="KW-1185">Reference proteome</keyword>
<evidence type="ECO:0000256" key="4">
    <source>
        <dbReference type="ARBA" id="ARBA00023004"/>
    </source>
</evidence>
<dbReference type="EMBL" id="KI912113">
    <property type="protein sequence ID" value="ETS80206.1"/>
    <property type="molecule type" value="Genomic_DNA"/>
</dbReference>
<dbReference type="PANTHER" id="PTHR24305:SF190">
    <property type="entry name" value="P450, PUTATIVE (EUROFUNG)-RELATED"/>
    <property type="match status" value="1"/>
</dbReference>
<dbReference type="InterPro" id="IPR017972">
    <property type="entry name" value="Cyt_P450_CS"/>
</dbReference>
<dbReference type="OMA" id="TWMQFYA"/>
<dbReference type="FunFam" id="1.10.630.10:FF:000050">
    <property type="entry name" value="Cytochrome P450 monooxygenase"/>
    <property type="match status" value="1"/>
</dbReference>
<dbReference type="eggNOG" id="KOG0156">
    <property type="taxonomic scope" value="Eukaryota"/>
</dbReference>
<dbReference type="GO" id="GO:0016705">
    <property type="term" value="F:oxidoreductase activity, acting on paired donors, with incorporation or reduction of molecular oxygen"/>
    <property type="evidence" value="ECO:0007669"/>
    <property type="project" value="InterPro"/>
</dbReference>
<protein>
    <recommendedName>
        <fullName evidence="10">Pisatin demethylase</fullName>
    </recommendedName>
</protein>
<keyword evidence="4 5" id="KW-0408">Iron</keyword>
<dbReference type="RefSeq" id="XP_007834507.1">
    <property type="nucleotide sequence ID" value="XM_007836316.1"/>
</dbReference>
<evidence type="ECO:0000256" key="3">
    <source>
        <dbReference type="ARBA" id="ARBA00022723"/>
    </source>
</evidence>
<dbReference type="PROSITE" id="PS00086">
    <property type="entry name" value="CYTOCHROME_P450"/>
    <property type="match status" value="1"/>
</dbReference>
<name>W3X4V4_PESFW</name>
<dbReference type="GO" id="GO:0020037">
    <property type="term" value="F:heme binding"/>
    <property type="evidence" value="ECO:0007669"/>
    <property type="project" value="InterPro"/>
</dbReference>
<dbReference type="GeneID" id="19272748"/>
<evidence type="ECO:0000256" key="7">
    <source>
        <dbReference type="SAM" id="Phobius"/>
    </source>
</evidence>
<dbReference type="PRINTS" id="PR00385">
    <property type="entry name" value="P450"/>
</dbReference>
<dbReference type="CDD" id="cd11060">
    <property type="entry name" value="CYP57A1-like"/>
    <property type="match status" value="1"/>
</dbReference>
<evidence type="ECO:0000256" key="6">
    <source>
        <dbReference type="RuleBase" id="RU000461"/>
    </source>
</evidence>
<keyword evidence="6" id="KW-0560">Oxidoreductase</keyword>
<keyword evidence="7" id="KW-0472">Membrane</keyword>
<keyword evidence="7" id="KW-1133">Transmembrane helix</keyword>
<organism evidence="8 9">
    <name type="scientific">Pestalotiopsis fici (strain W106-1 / CGMCC3.15140)</name>
    <dbReference type="NCBI Taxonomy" id="1229662"/>
    <lineage>
        <taxon>Eukaryota</taxon>
        <taxon>Fungi</taxon>
        <taxon>Dikarya</taxon>
        <taxon>Ascomycota</taxon>
        <taxon>Pezizomycotina</taxon>
        <taxon>Sordariomycetes</taxon>
        <taxon>Xylariomycetidae</taxon>
        <taxon>Amphisphaeriales</taxon>
        <taxon>Sporocadaceae</taxon>
        <taxon>Pestalotiopsis</taxon>
    </lineage>
</organism>
<feature type="binding site" description="axial binding residue" evidence="5">
    <location>
        <position position="445"/>
    </location>
    <ligand>
        <name>heme</name>
        <dbReference type="ChEBI" id="CHEBI:30413"/>
    </ligand>
    <ligandPart>
        <name>Fe</name>
        <dbReference type="ChEBI" id="CHEBI:18248"/>
    </ligandPart>
</feature>
<accession>W3X4V4</accession>
<dbReference type="GO" id="GO:0005506">
    <property type="term" value="F:iron ion binding"/>
    <property type="evidence" value="ECO:0007669"/>
    <property type="project" value="InterPro"/>
</dbReference>
<dbReference type="HOGENOM" id="CLU_001570_14_0_1"/>
<dbReference type="OrthoDB" id="3934656at2759"/>
<keyword evidence="7" id="KW-0812">Transmembrane</keyword>
<reference evidence="9" key="1">
    <citation type="journal article" date="2015" name="BMC Genomics">
        <title>Genomic and transcriptomic analysis of the endophytic fungus Pestalotiopsis fici reveals its lifestyle and high potential for synthesis of natural products.</title>
        <authorList>
            <person name="Wang X."/>
            <person name="Zhang X."/>
            <person name="Liu L."/>
            <person name="Xiang M."/>
            <person name="Wang W."/>
            <person name="Sun X."/>
            <person name="Che Y."/>
            <person name="Guo L."/>
            <person name="Liu G."/>
            <person name="Guo L."/>
            <person name="Wang C."/>
            <person name="Yin W.B."/>
            <person name="Stadler M."/>
            <person name="Zhang X."/>
            <person name="Liu X."/>
        </authorList>
    </citation>
    <scope>NUCLEOTIDE SEQUENCE [LARGE SCALE GENOMIC DNA]</scope>
    <source>
        <strain evidence="9">W106-1 / CGMCC3.15140</strain>
    </source>
</reference>
<keyword evidence="6" id="KW-0503">Monooxygenase</keyword>
<dbReference type="InterPro" id="IPR036396">
    <property type="entry name" value="Cyt_P450_sf"/>
</dbReference>
<evidence type="ECO:0000256" key="2">
    <source>
        <dbReference type="ARBA" id="ARBA00022617"/>
    </source>
</evidence>
<dbReference type="InterPro" id="IPR001128">
    <property type="entry name" value="Cyt_P450"/>
</dbReference>
<dbReference type="KEGG" id="pfy:PFICI_07735"/>
<proteinExistence type="inferred from homology"/>
<evidence type="ECO:0000313" key="8">
    <source>
        <dbReference type="EMBL" id="ETS80206.1"/>
    </source>
</evidence>
<sequence>MLSLLTSSPYKWPILFGISVTFLILYKVIGALLDPLRDVQGPALARYTRLWEVYRNWEGQLEHVTVALHRQYGPIVRLAPNRYSISDPTAIRTIYGAGSKFSKSSYYSPFGAPDMAHADVFSETNNAKHALERRKTSNMYAMSSLVSYEPFVDKVNGGFMDALAGHARTGRAFDLFSWMQFYAFDVIGEITLGRSFGLVEAGYDKDALLHAVHVGSITYGSMVGLVPELHPWYLWLQNVLPIPSHWKDTQRVILREIGARMEAGEGPDDRKDFLQKCVELSKEGKVDEFTINNVLGSNIGAGSDTTGISMTAIIYFLMKNPKCLQKLRDEIETAQREGNLSDPVTFQQGQNLSYLQATIKEALRLHAAVGQILSRVVPEGGAQLAGRHFPQGTVVGINAYTIHSDESIWGKDVLEFRPERWLVRKEELAILDQHFLAFGAGARTCIGKNISMLEMSKLLPQLVRRFDFVPAGDTEWKTSSGWFVKQKIQVKVIDKEG</sequence>
<evidence type="ECO:0000313" key="9">
    <source>
        <dbReference type="Proteomes" id="UP000030651"/>
    </source>
</evidence>
<keyword evidence="2 5" id="KW-0349">Heme</keyword>
<evidence type="ECO:0000256" key="5">
    <source>
        <dbReference type="PIRSR" id="PIRSR602401-1"/>
    </source>
</evidence>
<evidence type="ECO:0008006" key="10">
    <source>
        <dbReference type="Google" id="ProtNLM"/>
    </source>
</evidence>
<dbReference type="InterPro" id="IPR050121">
    <property type="entry name" value="Cytochrome_P450_monoxygenase"/>
</dbReference>
<dbReference type="GO" id="GO:0004497">
    <property type="term" value="F:monooxygenase activity"/>
    <property type="evidence" value="ECO:0007669"/>
    <property type="project" value="UniProtKB-KW"/>
</dbReference>
<dbReference type="Pfam" id="PF00067">
    <property type="entry name" value="p450"/>
    <property type="match status" value="1"/>
</dbReference>
<feature type="transmembrane region" description="Helical" evidence="7">
    <location>
        <begin position="12"/>
        <end position="33"/>
    </location>
</feature>
<dbReference type="Proteomes" id="UP000030651">
    <property type="component" value="Unassembled WGS sequence"/>
</dbReference>
<dbReference type="PANTHER" id="PTHR24305">
    <property type="entry name" value="CYTOCHROME P450"/>
    <property type="match status" value="1"/>
</dbReference>
<dbReference type="InterPro" id="IPR002401">
    <property type="entry name" value="Cyt_P450_E_grp-I"/>
</dbReference>
<evidence type="ECO:0000256" key="1">
    <source>
        <dbReference type="ARBA" id="ARBA00001971"/>
    </source>
</evidence>
<dbReference type="AlphaFoldDB" id="W3X4V4"/>
<comment type="similarity">
    <text evidence="6">Belongs to the cytochrome P450 family.</text>
</comment>
<dbReference type="PRINTS" id="PR00463">
    <property type="entry name" value="EP450I"/>
</dbReference>
<gene>
    <name evidence="8" type="ORF">PFICI_07735</name>
</gene>
<dbReference type="Gene3D" id="1.10.630.10">
    <property type="entry name" value="Cytochrome P450"/>
    <property type="match status" value="1"/>
</dbReference>
<keyword evidence="3 5" id="KW-0479">Metal-binding</keyword>
<dbReference type="SUPFAM" id="SSF48264">
    <property type="entry name" value="Cytochrome P450"/>
    <property type="match status" value="1"/>
</dbReference>